<gene>
    <name evidence="1" type="ORF">O0R52_22265</name>
</gene>
<name>A0ABY7I6F9_9BACI</name>
<protein>
    <submittedName>
        <fullName evidence="1">Uncharacterized protein</fullName>
    </submittedName>
</protein>
<dbReference type="EMBL" id="CP114067">
    <property type="protein sequence ID" value="WAT23509.1"/>
    <property type="molecule type" value="Genomic_DNA"/>
</dbReference>
<sequence length="94" mass="11200">MNYTINVKYVPPGQIGKRFNLAYNFDTKKVSFTKDKATVFTDKETVNRLLVDMIMNRDDYHHLVESSSYLEVWVKKDKDGRVYFDDQLTIQFQH</sequence>
<reference evidence="1" key="1">
    <citation type="submission" date="2022-12" db="EMBL/GenBank/DDBJ databases">
        <title>Genomic of Bacillus halotolerans.</title>
        <authorList>
            <person name="Xu G."/>
            <person name="Ding Y."/>
        </authorList>
    </citation>
    <scope>NUCLEOTIDE SEQUENCE</scope>
    <source>
        <strain evidence="1">B13</strain>
        <plasmid evidence="1">unnamed</plasmid>
    </source>
</reference>
<evidence type="ECO:0000313" key="2">
    <source>
        <dbReference type="Proteomes" id="UP001164713"/>
    </source>
</evidence>
<evidence type="ECO:0000313" key="1">
    <source>
        <dbReference type="EMBL" id="WAT23509.1"/>
    </source>
</evidence>
<dbReference type="Proteomes" id="UP001164713">
    <property type="component" value="Plasmid unnamed"/>
</dbReference>
<proteinExistence type="predicted"/>
<organism evidence="1 2">
    <name type="scientific">Bacillus halotolerans</name>
    <dbReference type="NCBI Taxonomy" id="260554"/>
    <lineage>
        <taxon>Bacteria</taxon>
        <taxon>Bacillati</taxon>
        <taxon>Bacillota</taxon>
        <taxon>Bacilli</taxon>
        <taxon>Bacillales</taxon>
        <taxon>Bacillaceae</taxon>
        <taxon>Bacillus</taxon>
    </lineage>
</organism>
<geneLocation type="plasmid" evidence="1 2">
    <name>unnamed</name>
</geneLocation>
<keyword evidence="1" id="KW-0614">Plasmid</keyword>
<accession>A0ABY7I6F9</accession>
<keyword evidence="2" id="KW-1185">Reference proteome</keyword>
<dbReference type="RefSeq" id="WP_269108222.1">
    <property type="nucleotide sequence ID" value="NZ_CP114067.1"/>
</dbReference>